<evidence type="ECO:0000313" key="3">
    <source>
        <dbReference type="EMBL" id="KAK4484875.1"/>
    </source>
</evidence>
<comment type="similarity">
    <text evidence="1 2">Belongs to the glycosyl hydrolase 1 family.</text>
</comment>
<dbReference type="SUPFAM" id="SSF48264">
    <property type="entry name" value="Cytochrome P450"/>
    <property type="match status" value="1"/>
</dbReference>
<organism evidence="3 4">
    <name type="scientific">Penstemon davidsonii</name>
    <dbReference type="NCBI Taxonomy" id="160366"/>
    <lineage>
        <taxon>Eukaryota</taxon>
        <taxon>Viridiplantae</taxon>
        <taxon>Streptophyta</taxon>
        <taxon>Embryophyta</taxon>
        <taxon>Tracheophyta</taxon>
        <taxon>Spermatophyta</taxon>
        <taxon>Magnoliopsida</taxon>
        <taxon>eudicotyledons</taxon>
        <taxon>Gunneridae</taxon>
        <taxon>Pentapetalae</taxon>
        <taxon>asterids</taxon>
        <taxon>lamiids</taxon>
        <taxon>Lamiales</taxon>
        <taxon>Plantaginaceae</taxon>
        <taxon>Cheloneae</taxon>
        <taxon>Penstemon</taxon>
    </lineage>
</organism>
<dbReference type="EMBL" id="JAYDYQ010002533">
    <property type="protein sequence ID" value="KAK4484875.1"/>
    <property type="molecule type" value="Genomic_DNA"/>
</dbReference>
<keyword evidence="4" id="KW-1185">Reference proteome</keyword>
<dbReference type="PANTHER" id="PTHR10353:SF175">
    <property type="entry name" value="BETA-GLUCOSIDASE 18-LIKE ISOFORM X1"/>
    <property type="match status" value="1"/>
</dbReference>
<proteinExistence type="inferred from homology"/>
<dbReference type="PRINTS" id="PR00131">
    <property type="entry name" value="GLHYDRLASE1"/>
</dbReference>
<reference evidence="3 4" key="1">
    <citation type="journal article" date="2023" name="bioRxiv">
        <title>Genome report: Whole genome sequence and annotation of Penstemon davidsonii.</title>
        <authorList>
            <person name="Ostevik K.L."/>
            <person name="Alabady M."/>
            <person name="Zhang M."/>
            <person name="Rausher M.D."/>
        </authorList>
    </citation>
    <scope>NUCLEOTIDE SEQUENCE [LARGE SCALE GENOMIC DNA]</scope>
    <source>
        <strain evidence="3">DNT005</strain>
        <tissue evidence="3">Whole leaf</tissue>
    </source>
</reference>
<sequence>MEMMDYLKTKQGQIVNIENVIFATVSNIVANVLTSRDLFGIDLEGTADRKLVAFMHQVIEKASSPVLSDLFPILSKIDFWSKRSGMDMYRLINYTWGDIIKERRASNRHDSEQDFFNVLAENVFSDDQIASLLMEFLIAGTDSITITTVMLMVKLIEGAYLEDGKSLSVWDVFSRVKGRIQNGENADIADDHYHRYMEDIEILHSLGVDAYRFSISWPRILPRGKFGEVNQAGVMFYNKVIDNLLLKGIEPFVTIHHYDFPQELEDRYGGWLSPLMQEDFLHFAKTCFKNFGDRVKYWITMNEPNLFGEMAFENGICPPARCSPPFGNCSYGNSDVEPLVAVHNMLLAHAKASKQGGMVGIAVFATMYRPYTDSRADQEAVYRALAFNLAWILDPLIFGEYPQEMRKYHGNELSTFSPEEQVMLRDSIDFIGINHYTTLYAKDCIHSTCLCNGSICKGSDHAIQGFVYTTGERDGVPIGEPTGQSYVVPEGMEEIVEYIKKRYHNKPMFVTENGYSSPENSDDDDQHDVKRIDYHKSYLKYLARAIRNGGDVRGYFIWTLMDDFEWIYGYNLRFGLYHVDHRHTLNRTPKLSGCWYKDFLIRNSSSLNNIKFDIASLINNNV</sequence>
<evidence type="ECO:0000256" key="2">
    <source>
        <dbReference type="RuleBase" id="RU003690"/>
    </source>
</evidence>
<dbReference type="PANTHER" id="PTHR10353">
    <property type="entry name" value="GLYCOSYL HYDROLASE"/>
    <property type="match status" value="1"/>
</dbReference>
<protein>
    <recommendedName>
        <fullName evidence="5">Beta-glucosidase</fullName>
    </recommendedName>
</protein>
<dbReference type="InterPro" id="IPR001360">
    <property type="entry name" value="Glyco_hydro_1"/>
</dbReference>
<dbReference type="Pfam" id="PF00232">
    <property type="entry name" value="Glyco_hydro_1"/>
    <property type="match status" value="1"/>
</dbReference>
<gene>
    <name evidence="3" type="ORF">RD792_007475</name>
</gene>
<dbReference type="Proteomes" id="UP001291926">
    <property type="component" value="Unassembled WGS sequence"/>
</dbReference>
<dbReference type="InterPro" id="IPR017853">
    <property type="entry name" value="GH"/>
</dbReference>
<evidence type="ECO:0000313" key="4">
    <source>
        <dbReference type="Proteomes" id="UP001291926"/>
    </source>
</evidence>
<dbReference type="SUPFAM" id="SSF51445">
    <property type="entry name" value="(Trans)glycosidases"/>
    <property type="match status" value="1"/>
</dbReference>
<name>A0ABR0D6I7_9LAMI</name>
<dbReference type="InterPro" id="IPR036396">
    <property type="entry name" value="Cyt_P450_sf"/>
</dbReference>
<evidence type="ECO:0000256" key="1">
    <source>
        <dbReference type="ARBA" id="ARBA00010838"/>
    </source>
</evidence>
<comment type="caution">
    <text evidence="3">The sequence shown here is derived from an EMBL/GenBank/DDBJ whole genome shotgun (WGS) entry which is preliminary data.</text>
</comment>
<accession>A0ABR0D6I7</accession>
<dbReference type="Gene3D" id="1.10.630.10">
    <property type="entry name" value="Cytochrome P450"/>
    <property type="match status" value="1"/>
</dbReference>
<dbReference type="Gene3D" id="3.20.20.80">
    <property type="entry name" value="Glycosidases"/>
    <property type="match status" value="1"/>
</dbReference>
<evidence type="ECO:0008006" key="5">
    <source>
        <dbReference type="Google" id="ProtNLM"/>
    </source>
</evidence>